<dbReference type="Proteomes" id="UP001469553">
    <property type="component" value="Unassembled WGS sequence"/>
</dbReference>
<gene>
    <name evidence="1" type="ORF">AMECASPLE_027276</name>
</gene>
<organism evidence="1 2">
    <name type="scientific">Ameca splendens</name>
    <dbReference type="NCBI Taxonomy" id="208324"/>
    <lineage>
        <taxon>Eukaryota</taxon>
        <taxon>Metazoa</taxon>
        <taxon>Chordata</taxon>
        <taxon>Craniata</taxon>
        <taxon>Vertebrata</taxon>
        <taxon>Euteleostomi</taxon>
        <taxon>Actinopterygii</taxon>
        <taxon>Neopterygii</taxon>
        <taxon>Teleostei</taxon>
        <taxon>Neoteleostei</taxon>
        <taxon>Acanthomorphata</taxon>
        <taxon>Ovalentaria</taxon>
        <taxon>Atherinomorphae</taxon>
        <taxon>Cyprinodontiformes</taxon>
        <taxon>Goodeidae</taxon>
        <taxon>Ameca</taxon>
    </lineage>
</organism>
<name>A0ABV0ZQL0_9TELE</name>
<sequence length="90" mass="9678">MKGYGLHTMRRHQLRGLVVCFRQKKATGDRAGYGCCSSSSDTQSGSRIGAVMRTPRLPLLFFSTFSSSFSSSCCCSSSWSPPPCPSGSTL</sequence>
<accession>A0ABV0ZQL0</accession>
<evidence type="ECO:0000313" key="2">
    <source>
        <dbReference type="Proteomes" id="UP001469553"/>
    </source>
</evidence>
<dbReference type="EMBL" id="JAHRIP010068703">
    <property type="protein sequence ID" value="MEQ2308336.1"/>
    <property type="molecule type" value="Genomic_DNA"/>
</dbReference>
<reference evidence="1 2" key="1">
    <citation type="submission" date="2021-06" db="EMBL/GenBank/DDBJ databases">
        <authorList>
            <person name="Palmer J.M."/>
        </authorList>
    </citation>
    <scope>NUCLEOTIDE SEQUENCE [LARGE SCALE GENOMIC DNA]</scope>
    <source>
        <strain evidence="1 2">AS_MEX2019</strain>
        <tissue evidence="1">Muscle</tissue>
    </source>
</reference>
<comment type="caution">
    <text evidence="1">The sequence shown here is derived from an EMBL/GenBank/DDBJ whole genome shotgun (WGS) entry which is preliminary data.</text>
</comment>
<proteinExistence type="predicted"/>
<keyword evidence="2" id="KW-1185">Reference proteome</keyword>
<protein>
    <submittedName>
        <fullName evidence="1">Uncharacterized protein</fullName>
    </submittedName>
</protein>
<evidence type="ECO:0000313" key="1">
    <source>
        <dbReference type="EMBL" id="MEQ2308336.1"/>
    </source>
</evidence>